<dbReference type="EMBL" id="JADWDJ010000009">
    <property type="protein sequence ID" value="KAG5276363.1"/>
    <property type="molecule type" value="Genomic_DNA"/>
</dbReference>
<dbReference type="GO" id="GO:0005737">
    <property type="term" value="C:cytoplasm"/>
    <property type="evidence" value="ECO:0007669"/>
    <property type="project" value="TreeGrafter"/>
</dbReference>
<name>A0AAV6GMD2_9TELE</name>
<sequence length="281" mass="30457">MSDLNLTLGYFLSVLGLSALLGLLLRRRGGRWADLAEIPAVFSLAACRLEVRTIEELGGWAAGLGPDVTLTILFLTLLAHGASWPVASGNPSVSLQSFLLLDGRPLPTLLRLLLQVAGAHLAWLAASSYWALMLTDMHMIKSLMGSECSSALRTSVLQGGATEAGCSLTFHLLLLSLQRRSAFLRVPLLALYLTFLSFAASGSSSGFANPALAYAVTFNCPGFSLLQYALVYWLGPLVGMTLALFFYMGHVPRLFSKNLLYSPKSRFRIPKKKDEQKEKSG</sequence>
<evidence type="ECO:0000313" key="9">
    <source>
        <dbReference type="EMBL" id="KAG5276363.1"/>
    </source>
</evidence>
<evidence type="ECO:0000256" key="6">
    <source>
        <dbReference type="ARBA" id="ARBA00022989"/>
    </source>
</evidence>
<dbReference type="InterPro" id="IPR023265">
    <property type="entry name" value="Aquaporin_12"/>
</dbReference>
<comment type="similarity">
    <text evidence="2">Belongs to the MIP/aquaporin (TC 1.A.8) family. AQP11/AQP12 subfamily.</text>
</comment>
<dbReference type="Gene3D" id="1.20.1080.10">
    <property type="entry name" value="Glycerol uptake facilitator protein"/>
    <property type="match status" value="1"/>
</dbReference>
<keyword evidence="3" id="KW-0813">Transport</keyword>
<feature type="transmembrane region" description="Helical" evidence="8">
    <location>
        <begin position="68"/>
        <end position="88"/>
    </location>
</feature>
<evidence type="ECO:0000256" key="2">
    <source>
        <dbReference type="ARBA" id="ARBA00005900"/>
    </source>
</evidence>
<keyword evidence="7 8" id="KW-0472">Membrane</keyword>
<dbReference type="Proteomes" id="UP000823561">
    <property type="component" value="Chromosome 9"/>
</dbReference>
<proteinExistence type="inferred from homology"/>
<evidence type="ECO:0000256" key="5">
    <source>
        <dbReference type="ARBA" id="ARBA00022737"/>
    </source>
</evidence>
<dbReference type="GO" id="GO:0016020">
    <property type="term" value="C:membrane"/>
    <property type="evidence" value="ECO:0007669"/>
    <property type="project" value="UniProtKB-SubCell"/>
</dbReference>
<protein>
    <recommendedName>
        <fullName evidence="8">Aquaporin</fullName>
    </recommendedName>
</protein>
<comment type="caution">
    <text evidence="9">The sequence shown here is derived from an EMBL/GenBank/DDBJ whole genome shotgun (WGS) entry which is preliminary data.</text>
</comment>
<dbReference type="PIRSF" id="PIRSF017529">
    <property type="entry name" value="Aquaporin_11/12"/>
    <property type="match status" value="1"/>
</dbReference>
<dbReference type="InterPro" id="IPR023271">
    <property type="entry name" value="Aquaporin-like"/>
</dbReference>
<keyword evidence="4 8" id="KW-0812">Transmembrane</keyword>
<keyword evidence="5" id="KW-0677">Repeat</keyword>
<dbReference type="GO" id="GO:0015267">
    <property type="term" value="F:channel activity"/>
    <property type="evidence" value="ECO:0007669"/>
    <property type="project" value="TreeGrafter"/>
</dbReference>
<keyword evidence="10" id="KW-1185">Reference proteome</keyword>
<dbReference type="PRINTS" id="PR02025">
    <property type="entry name" value="AQUAPORIN12"/>
</dbReference>
<feature type="transmembrane region" description="Helical" evidence="8">
    <location>
        <begin position="182"/>
        <end position="205"/>
    </location>
</feature>
<comment type="subcellular location">
    <subcellularLocation>
        <location evidence="1">Membrane</location>
        <topology evidence="1">Multi-pass membrane protein</topology>
    </subcellularLocation>
</comment>
<reference evidence="9" key="1">
    <citation type="submission" date="2020-10" db="EMBL/GenBank/DDBJ databases">
        <title>Chromosome-scale genome assembly of the Allis shad, Alosa alosa.</title>
        <authorList>
            <person name="Margot Z."/>
            <person name="Christophe K."/>
            <person name="Cabau C."/>
            <person name="Louis A."/>
            <person name="Berthelot C."/>
            <person name="Parey E."/>
            <person name="Roest Crollius H."/>
            <person name="Montfort J."/>
            <person name="Robinson-Rechavi M."/>
            <person name="Bucao C."/>
            <person name="Bouchez O."/>
            <person name="Gislard M."/>
            <person name="Lluch J."/>
            <person name="Milhes M."/>
            <person name="Lampietro C."/>
            <person name="Lopez Roques C."/>
            <person name="Donnadieu C."/>
            <person name="Braasch I."/>
            <person name="Desvignes T."/>
            <person name="Postlethwait J."/>
            <person name="Bobe J."/>
            <person name="Guiguen Y."/>
        </authorList>
    </citation>
    <scope>NUCLEOTIDE SEQUENCE</scope>
    <source>
        <strain evidence="9">M-15738</strain>
        <tissue evidence="9">Blood</tissue>
    </source>
</reference>
<organism evidence="9 10">
    <name type="scientific">Alosa alosa</name>
    <name type="common">allis shad</name>
    <dbReference type="NCBI Taxonomy" id="278164"/>
    <lineage>
        <taxon>Eukaryota</taxon>
        <taxon>Metazoa</taxon>
        <taxon>Chordata</taxon>
        <taxon>Craniata</taxon>
        <taxon>Vertebrata</taxon>
        <taxon>Euteleostomi</taxon>
        <taxon>Actinopterygii</taxon>
        <taxon>Neopterygii</taxon>
        <taxon>Teleostei</taxon>
        <taxon>Clupei</taxon>
        <taxon>Clupeiformes</taxon>
        <taxon>Clupeoidei</taxon>
        <taxon>Clupeidae</taxon>
        <taxon>Alosa</taxon>
    </lineage>
</organism>
<evidence type="ECO:0000256" key="4">
    <source>
        <dbReference type="ARBA" id="ARBA00022692"/>
    </source>
</evidence>
<evidence type="ECO:0000313" key="10">
    <source>
        <dbReference type="Proteomes" id="UP000823561"/>
    </source>
</evidence>
<dbReference type="PANTHER" id="PTHR21191">
    <property type="entry name" value="AQUAPORIN"/>
    <property type="match status" value="1"/>
</dbReference>
<keyword evidence="6 8" id="KW-1133">Transmembrane helix</keyword>
<dbReference type="InterPro" id="IPR016697">
    <property type="entry name" value="Aquaporin_11/12"/>
</dbReference>
<dbReference type="PANTHER" id="PTHR21191:SF8">
    <property type="entry name" value="AQUAPORIN-12A-RELATED"/>
    <property type="match status" value="1"/>
</dbReference>
<evidence type="ECO:0000256" key="8">
    <source>
        <dbReference type="PIRNR" id="PIRNR017529"/>
    </source>
</evidence>
<feature type="transmembrane region" description="Helical" evidence="8">
    <location>
        <begin position="225"/>
        <end position="247"/>
    </location>
</feature>
<gene>
    <name evidence="9" type="ORF">AALO_G00131030</name>
</gene>
<feature type="transmembrane region" description="Helical" evidence="8">
    <location>
        <begin position="6"/>
        <end position="25"/>
    </location>
</feature>
<feature type="transmembrane region" description="Helical" evidence="8">
    <location>
        <begin position="108"/>
        <end position="132"/>
    </location>
</feature>
<evidence type="ECO:0000256" key="7">
    <source>
        <dbReference type="ARBA" id="ARBA00023136"/>
    </source>
</evidence>
<accession>A0AAV6GMD2</accession>
<dbReference type="SUPFAM" id="SSF81338">
    <property type="entry name" value="Aquaporin-like"/>
    <property type="match status" value="1"/>
</dbReference>
<evidence type="ECO:0000256" key="1">
    <source>
        <dbReference type="ARBA" id="ARBA00004141"/>
    </source>
</evidence>
<evidence type="ECO:0000256" key="3">
    <source>
        <dbReference type="ARBA" id="ARBA00022448"/>
    </source>
</evidence>
<dbReference type="FunFam" id="1.20.1080.10:FF:000018">
    <property type="entry name" value="Aquaporin"/>
    <property type="match status" value="1"/>
</dbReference>
<dbReference type="InterPro" id="IPR051883">
    <property type="entry name" value="AQP11/12_channel"/>
</dbReference>
<dbReference type="AlphaFoldDB" id="A0AAV6GMD2"/>